<keyword evidence="2" id="KW-1185">Reference proteome</keyword>
<reference evidence="1 2" key="1">
    <citation type="journal article" date="2017" name="Curr. Biol.">
        <title>The Evolution of Venom by Co-option of Single-Copy Genes.</title>
        <authorList>
            <person name="Martinson E.O."/>
            <person name="Mrinalini"/>
            <person name="Kelkar Y.D."/>
            <person name="Chang C.H."/>
            <person name="Werren J.H."/>
        </authorList>
    </citation>
    <scope>NUCLEOTIDE SEQUENCE [LARGE SCALE GENOMIC DNA]</scope>
    <source>
        <strain evidence="1 2">Alberta</strain>
        <tissue evidence="1">Whole body</tissue>
    </source>
</reference>
<dbReference type="EMBL" id="NNAY01001878">
    <property type="protein sequence ID" value="OXU22661.1"/>
    <property type="molecule type" value="Genomic_DNA"/>
</dbReference>
<dbReference type="AlphaFoldDB" id="A0A232EWF7"/>
<evidence type="ECO:0000313" key="1">
    <source>
        <dbReference type="EMBL" id="OXU22661.1"/>
    </source>
</evidence>
<sequence length="74" mass="9011">MIGALMVGDRDYLFRFIKSLSFPFNVNRRSRRINVGLNVCTKVEMKVFCVFDMRRSEKLLRREFGQRRVQRRYC</sequence>
<name>A0A232EWF7_9HYME</name>
<gene>
    <name evidence="1" type="ORF">TSAR_000495</name>
</gene>
<organism evidence="1 2">
    <name type="scientific">Trichomalopsis sarcophagae</name>
    <dbReference type="NCBI Taxonomy" id="543379"/>
    <lineage>
        <taxon>Eukaryota</taxon>
        <taxon>Metazoa</taxon>
        <taxon>Ecdysozoa</taxon>
        <taxon>Arthropoda</taxon>
        <taxon>Hexapoda</taxon>
        <taxon>Insecta</taxon>
        <taxon>Pterygota</taxon>
        <taxon>Neoptera</taxon>
        <taxon>Endopterygota</taxon>
        <taxon>Hymenoptera</taxon>
        <taxon>Apocrita</taxon>
        <taxon>Proctotrupomorpha</taxon>
        <taxon>Chalcidoidea</taxon>
        <taxon>Pteromalidae</taxon>
        <taxon>Pteromalinae</taxon>
        <taxon>Trichomalopsis</taxon>
    </lineage>
</organism>
<accession>A0A232EWF7</accession>
<comment type="caution">
    <text evidence="1">The sequence shown here is derived from an EMBL/GenBank/DDBJ whole genome shotgun (WGS) entry which is preliminary data.</text>
</comment>
<evidence type="ECO:0000313" key="2">
    <source>
        <dbReference type="Proteomes" id="UP000215335"/>
    </source>
</evidence>
<protein>
    <submittedName>
        <fullName evidence="1">Uncharacterized protein</fullName>
    </submittedName>
</protein>
<proteinExistence type="predicted"/>
<dbReference type="Proteomes" id="UP000215335">
    <property type="component" value="Unassembled WGS sequence"/>
</dbReference>